<accession>A0A165JCB2</accession>
<dbReference type="AlphaFoldDB" id="A0A165JCB2"/>
<protein>
    <submittedName>
        <fullName evidence="1">Uncharacterized protein</fullName>
    </submittedName>
</protein>
<keyword evidence="2" id="KW-1185">Reference proteome</keyword>
<dbReference type="InParanoid" id="A0A165JCB2"/>
<proteinExistence type="predicted"/>
<name>A0A165JCB2_EXIGL</name>
<evidence type="ECO:0000313" key="2">
    <source>
        <dbReference type="Proteomes" id="UP000077266"/>
    </source>
</evidence>
<dbReference type="Proteomes" id="UP000077266">
    <property type="component" value="Unassembled WGS sequence"/>
</dbReference>
<evidence type="ECO:0000313" key="1">
    <source>
        <dbReference type="EMBL" id="KZV94641.1"/>
    </source>
</evidence>
<organism evidence="1 2">
    <name type="scientific">Exidia glandulosa HHB12029</name>
    <dbReference type="NCBI Taxonomy" id="1314781"/>
    <lineage>
        <taxon>Eukaryota</taxon>
        <taxon>Fungi</taxon>
        <taxon>Dikarya</taxon>
        <taxon>Basidiomycota</taxon>
        <taxon>Agaricomycotina</taxon>
        <taxon>Agaricomycetes</taxon>
        <taxon>Auriculariales</taxon>
        <taxon>Exidiaceae</taxon>
        <taxon>Exidia</taxon>
    </lineage>
</organism>
<reference evidence="1 2" key="1">
    <citation type="journal article" date="2016" name="Mol. Biol. Evol.">
        <title>Comparative Genomics of Early-Diverging Mushroom-Forming Fungi Provides Insights into the Origins of Lignocellulose Decay Capabilities.</title>
        <authorList>
            <person name="Nagy L.G."/>
            <person name="Riley R."/>
            <person name="Tritt A."/>
            <person name="Adam C."/>
            <person name="Daum C."/>
            <person name="Floudas D."/>
            <person name="Sun H."/>
            <person name="Yadav J.S."/>
            <person name="Pangilinan J."/>
            <person name="Larsson K.H."/>
            <person name="Matsuura K."/>
            <person name="Barry K."/>
            <person name="Labutti K."/>
            <person name="Kuo R."/>
            <person name="Ohm R.A."/>
            <person name="Bhattacharya S.S."/>
            <person name="Shirouzu T."/>
            <person name="Yoshinaga Y."/>
            <person name="Martin F.M."/>
            <person name="Grigoriev I.V."/>
            <person name="Hibbett D.S."/>
        </authorList>
    </citation>
    <scope>NUCLEOTIDE SEQUENCE [LARGE SCALE GENOMIC DNA]</scope>
    <source>
        <strain evidence="1 2">HHB12029</strain>
    </source>
</reference>
<dbReference type="EMBL" id="KV425969">
    <property type="protein sequence ID" value="KZV94641.1"/>
    <property type="molecule type" value="Genomic_DNA"/>
</dbReference>
<sequence>MLRLYHTPHHNPTPNWDDLPSISLFFPNVETLIIGSHPHAPEPLCGDAQVICPALKRLEIQGLEWDQRDVSVEELAEYMVNKLGCVPPQNLSLTLRRMFLLGDHGVIQGYFKEITIV</sequence>
<gene>
    <name evidence="1" type="ORF">EXIGLDRAFT_766928</name>
</gene>